<evidence type="ECO:0000256" key="4">
    <source>
        <dbReference type="ARBA" id="ARBA00022777"/>
    </source>
</evidence>
<proteinExistence type="inferred from homology"/>
<dbReference type="Gene3D" id="3.30.200.20">
    <property type="entry name" value="Phosphorylase Kinase, domain 1"/>
    <property type="match status" value="1"/>
</dbReference>
<evidence type="ECO:0000259" key="6">
    <source>
        <dbReference type="Pfam" id="PF01636"/>
    </source>
</evidence>
<dbReference type="GO" id="GO:0005524">
    <property type="term" value="F:ATP binding"/>
    <property type="evidence" value="ECO:0007669"/>
    <property type="project" value="UniProtKB-KW"/>
</dbReference>
<evidence type="ECO:0000313" key="7">
    <source>
        <dbReference type="EMBL" id="CAJ2506030.1"/>
    </source>
</evidence>
<organism evidence="7 8">
    <name type="scientific">Anthostomella pinea</name>
    <dbReference type="NCBI Taxonomy" id="933095"/>
    <lineage>
        <taxon>Eukaryota</taxon>
        <taxon>Fungi</taxon>
        <taxon>Dikarya</taxon>
        <taxon>Ascomycota</taxon>
        <taxon>Pezizomycotina</taxon>
        <taxon>Sordariomycetes</taxon>
        <taxon>Xylariomycetidae</taxon>
        <taxon>Xylariales</taxon>
        <taxon>Xylariaceae</taxon>
        <taxon>Anthostomella</taxon>
    </lineage>
</organism>
<dbReference type="AlphaFoldDB" id="A0AAI8YIF3"/>
<protein>
    <submittedName>
        <fullName evidence="7">Uu.00g001600.m01.CDS01</fullName>
    </submittedName>
</protein>
<dbReference type="InterPro" id="IPR011009">
    <property type="entry name" value="Kinase-like_dom_sf"/>
</dbReference>
<feature type="domain" description="Aminoglycoside phosphotransferase" evidence="6">
    <location>
        <begin position="62"/>
        <end position="280"/>
    </location>
</feature>
<name>A0AAI8YIF3_9PEZI</name>
<dbReference type="GO" id="GO:0016301">
    <property type="term" value="F:kinase activity"/>
    <property type="evidence" value="ECO:0007669"/>
    <property type="project" value="UniProtKB-KW"/>
</dbReference>
<comment type="similarity">
    <text evidence="1">Belongs to the methylthioribose kinase family.</text>
</comment>
<reference evidence="7" key="1">
    <citation type="submission" date="2023-10" db="EMBL/GenBank/DDBJ databases">
        <authorList>
            <person name="Hackl T."/>
        </authorList>
    </citation>
    <scope>NUCLEOTIDE SEQUENCE</scope>
</reference>
<gene>
    <name evidence="7" type="ORF">KHLLAP_LOCUS6498</name>
</gene>
<sequence length="375" mass="42393">MDSASRDRITSKVLKDLEDTRFAASALKALSGGSANFIYRADLRTALDDGTREVLIKHSEGYVANHPDFKLTVARCRIEEECLKALSKLPIVGRESSGGFNFIARTPRFYHFDEQNNTQVQEYLPNSKDLKTYALKAYSDTTPETEKTQCVQLGRALGKWLRNFHTWAASQPELRKTVAVNREMQQLKNRINFSWLLDRVTQFPSVLSDAQEIFEEVKKMAAAELEDESRLQVIHGDFWTGNILLPDSPIKEGVDIPMFVIDWEMSQIGVPGLDVGQMIAELYELKLYRSIEAGLWMVQGFVEGYGIVSEDFAFRTAIQVGAHLVCFGTSVQGWGPPVQVEVVARTGKEIIVHAWRKDRKWFEGGDLACLFSKTE</sequence>
<dbReference type="PANTHER" id="PTHR34273">
    <property type="entry name" value="METHYLTHIORIBOSE KINASE"/>
    <property type="match status" value="1"/>
</dbReference>
<dbReference type="SUPFAM" id="SSF56112">
    <property type="entry name" value="Protein kinase-like (PK-like)"/>
    <property type="match status" value="1"/>
</dbReference>
<dbReference type="Pfam" id="PF01636">
    <property type="entry name" value="APH"/>
    <property type="match status" value="1"/>
</dbReference>
<dbReference type="EMBL" id="CAUWAG010000008">
    <property type="protein sequence ID" value="CAJ2506030.1"/>
    <property type="molecule type" value="Genomic_DNA"/>
</dbReference>
<evidence type="ECO:0000256" key="3">
    <source>
        <dbReference type="ARBA" id="ARBA00022741"/>
    </source>
</evidence>
<dbReference type="Proteomes" id="UP001295740">
    <property type="component" value="Unassembled WGS sequence"/>
</dbReference>
<evidence type="ECO:0000313" key="8">
    <source>
        <dbReference type="Proteomes" id="UP001295740"/>
    </source>
</evidence>
<evidence type="ECO:0000256" key="1">
    <source>
        <dbReference type="ARBA" id="ARBA00010165"/>
    </source>
</evidence>
<comment type="caution">
    <text evidence="7">The sequence shown here is derived from an EMBL/GenBank/DDBJ whole genome shotgun (WGS) entry which is preliminary data.</text>
</comment>
<keyword evidence="5" id="KW-0067">ATP-binding</keyword>
<keyword evidence="2" id="KW-0808">Transferase</keyword>
<dbReference type="PANTHER" id="PTHR34273:SF2">
    <property type="entry name" value="METHYLTHIORIBOSE KINASE"/>
    <property type="match status" value="1"/>
</dbReference>
<evidence type="ECO:0000256" key="5">
    <source>
        <dbReference type="ARBA" id="ARBA00022840"/>
    </source>
</evidence>
<dbReference type="InterPro" id="IPR002575">
    <property type="entry name" value="Aminoglycoside_PTrfase"/>
</dbReference>
<accession>A0AAI8YIF3</accession>
<keyword evidence="4" id="KW-0418">Kinase</keyword>
<dbReference type="Gene3D" id="3.90.1200.10">
    <property type="match status" value="1"/>
</dbReference>
<keyword evidence="8" id="KW-1185">Reference proteome</keyword>
<evidence type="ECO:0000256" key="2">
    <source>
        <dbReference type="ARBA" id="ARBA00022679"/>
    </source>
</evidence>
<keyword evidence="3" id="KW-0547">Nucleotide-binding</keyword>